<name>A0AB34KNC4_9PEZI</name>
<gene>
    <name evidence="2" type="ORF">WHR41_07012</name>
</gene>
<comment type="caution">
    <text evidence="2">The sequence shown here is derived from an EMBL/GenBank/DDBJ whole genome shotgun (WGS) entry which is preliminary data.</text>
</comment>
<dbReference type="GeneID" id="96008455"/>
<feature type="compositionally biased region" description="Polar residues" evidence="1">
    <location>
        <begin position="377"/>
        <end position="388"/>
    </location>
</feature>
<feature type="region of interest" description="Disordered" evidence="1">
    <location>
        <begin position="309"/>
        <end position="405"/>
    </location>
</feature>
<dbReference type="EMBL" id="JAAQHG020000025">
    <property type="protein sequence ID" value="KAL1584554.1"/>
    <property type="molecule type" value="Genomic_DNA"/>
</dbReference>
<evidence type="ECO:0000313" key="3">
    <source>
        <dbReference type="Proteomes" id="UP000803884"/>
    </source>
</evidence>
<accession>A0AB34KNC4</accession>
<evidence type="ECO:0000256" key="1">
    <source>
        <dbReference type="SAM" id="MobiDB-lite"/>
    </source>
</evidence>
<reference evidence="2 3" key="1">
    <citation type="journal article" date="2020" name="Microbiol. Resour. Announc.">
        <title>Draft Genome Sequence of a Cladosporium Species Isolated from the Mesophotic Ascidian Didemnum maculosum.</title>
        <authorList>
            <person name="Gioti A."/>
            <person name="Siaperas R."/>
            <person name="Nikolaivits E."/>
            <person name="Le Goff G."/>
            <person name="Ouazzani J."/>
            <person name="Kotoulas G."/>
            <person name="Topakas E."/>
        </authorList>
    </citation>
    <scope>NUCLEOTIDE SEQUENCE [LARGE SCALE GENOMIC DNA]</scope>
    <source>
        <strain evidence="2 3">TM138-S3</strain>
    </source>
</reference>
<organism evidence="2 3">
    <name type="scientific">Cladosporium halotolerans</name>
    <dbReference type="NCBI Taxonomy" id="1052096"/>
    <lineage>
        <taxon>Eukaryota</taxon>
        <taxon>Fungi</taxon>
        <taxon>Dikarya</taxon>
        <taxon>Ascomycota</taxon>
        <taxon>Pezizomycotina</taxon>
        <taxon>Dothideomycetes</taxon>
        <taxon>Dothideomycetidae</taxon>
        <taxon>Cladosporiales</taxon>
        <taxon>Cladosporiaceae</taxon>
        <taxon>Cladosporium</taxon>
    </lineage>
</organism>
<feature type="compositionally biased region" description="Polar residues" evidence="1">
    <location>
        <begin position="278"/>
        <end position="291"/>
    </location>
</feature>
<keyword evidence="3" id="KW-1185">Reference proteome</keyword>
<dbReference type="Proteomes" id="UP000803884">
    <property type="component" value="Unassembled WGS sequence"/>
</dbReference>
<dbReference type="RefSeq" id="XP_069227660.1">
    <property type="nucleotide sequence ID" value="XM_069375617.1"/>
</dbReference>
<evidence type="ECO:0000313" key="2">
    <source>
        <dbReference type="EMBL" id="KAL1584554.1"/>
    </source>
</evidence>
<feature type="region of interest" description="Disordered" evidence="1">
    <location>
        <begin position="160"/>
        <end position="291"/>
    </location>
</feature>
<sequence>MPATVTALGTTFTSGSVYLSFHTLYASYDGFYDRVGPTFKDTIIPVPSSAMSTHCGGFTEAHGPGTPLNYADLNWPVPASAYNCQARCDQRFVPLSNRSETPPQCKTIWSDVNPNIAIPTMVKDLVPEWSSCSMEGFRIPNFWFDPPIMLTRQDSIALPTTPHAAPTQEPPAPSSGLSSSIPVETGSPKIPETEVGAHDNTALPSKPRPQGQRPPATAANSRNHNSQQSIPVSSSPPDAGESKFPPNSDSGIVATLEPDTGNVPETSAVENHSDGGDPSTTSTFTRSFQYQPETSPLDALSVLESALASLSTKSPGVPTHASKVGDTGEIPNAAEPTENPSLGTASSESPQSERSPGYPMPSPIAEPTHGGIADSSAIHTTSPASSNLGPKPSDTADGVTSGKYDPDMPTGEAAMPSVIMAPGPGISTLPAPGITVAVSHVAESPGVVVIDGQTLAPEEPLATVSSYVISVSSTKLVVLSSGGVEIHSQVDGTRTRGEMTLAAGSLTVTANAIDGPSRAISVGGTTLTKEGDSVVLDGGETVKLTSSCVAFVGSNTTALLSTVTRSDSVSTTKSSALPPVIEWPVESSATQSQPAESDVGKLAFCPAWMAIALLLSVML</sequence>
<proteinExistence type="predicted"/>
<feature type="compositionally biased region" description="Low complexity" evidence="1">
    <location>
        <begin position="226"/>
        <end position="237"/>
    </location>
</feature>
<dbReference type="AlphaFoldDB" id="A0AB34KNC4"/>
<protein>
    <submittedName>
        <fullName evidence="2">Uncharacterized protein</fullName>
    </submittedName>
</protein>
<feature type="compositionally biased region" description="Polar residues" evidence="1">
    <location>
        <begin position="338"/>
        <end position="354"/>
    </location>
</feature>